<evidence type="ECO:0000313" key="6">
    <source>
        <dbReference type="EMBL" id="MCL7027193.1"/>
    </source>
</evidence>
<keyword evidence="5" id="KW-0732">Signal</keyword>
<dbReference type="AlphaFoldDB" id="A0AA41VDL2"/>
<feature type="signal peptide" evidence="5">
    <location>
        <begin position="1"/>
        <end position="29"/>
    </location>
</feature>
<accession>A0AA41VDL2</accession>
<keyword evidence="8" id="KW-1185">Reference proteome</keyword>
<sequence>MARLSFTNFFIIFLVAFSVVTIVARQAQAQRRCELVLDPNNCELSSCRQQCYEQKKGNGSCQEMGAGSGRYRCVCYYNC</sequence>
<keyword evidence="3" id="KW-0295">Fungicide</keyword>
<evidence type="ECO:0000313" key="7">
    <source>
        <dbReference type="EMBL" id="MCL7039305.1"/>
    </source>
</evidence>
<evidence type="ECO:0000256" key="3">
    <source>
        <dbReference type="ARBA" id="ARBA00022577"/>
    </source>
</evidence>
<dbReference type="PANTHER" id="PTHR33830">
    <property type="entry name" value="DEFENSIN-LIKE PROTEIN 184-RELATED"/>
    <property type="match status" value="1"/>
</dbReference>
<dbReference type="InterPro" id="IPR010851">
    <property type="entry name" value="DEFL"/>
</dbReference>
<evidence type="ECO:0000256" key="5">
    <source>
        <dbReference type="SAM" id="SignalP"/>
    </source>
</evidence>
<feature type="chain" id="PRO_5041589204" evidence="5">
    <location>
        <begin position="30"/>
        <end position="79"/>
    </location>
</feature>
<keyword evidence="4" id="KW-0611">Plant defense</keyword>
<evidence type="ECO:0000256" key="2">
    <source>
        <dbReference type="ARBA" id="ARBA00022529"/>
    </source>
</evidence>
<dbReference type="PANTHER" id="PTHR33830:SF3">
    <property type="entry name" value="DEFENSIN-LIKE PROTEIN 127-RELATED"/>
    <property type="match status" value="1"/>
</dbReference>
<gene>
    <name evidence="7" type="ORF">MKW94_009953</name>
    <name evidence="6" type="ORF">MKW94_027658</name>
</gene>
<dbReference type="EMBL" id="JAJJMA010065428">
    <property type="protein sequence ID" value="MCL7027193.1"/>
    <property type="molecule type" value="Genomic_DNA"/>
</dbReference>
<evidence type="ECO:0000256" key="1">
    <source>
        <dbReference type="ARBA" id="ARBA00006722"/>
    </source>
</evidence>
<dbReference type="GO" id="GO:0050832">
    <property type="term" value="P:defense response to fungus"/>
    <property type="evidence" value="ECO:0007669"/>
    <property type="project" value="UniProtKB-KW"/>
</dbReference>
<proteinExistence type="inferred from homology"/>
<organism evidence="7 8">
    <name type="scientific">Papaver nudicaule</name>
    <name type="common">Iceland poppy</name>
    <dbReference type="NCBI Taxonomy" id="74823"/>
    <lineage>
        <taxon>Eukaryota</taxon>
        <taxon>Viridiplantae</taxon>
        <taxon>Streptophyta</taxon>
        <taxon>Embryophyta</taxon>
        <taxon>Tracheophyta</taxon>
        <taxon>Spermatophyta</taxon>
        <taxon>Magnoliopsida</taxon>
        <taxon>Ranunculales</taxon>
        <taxon>Papaveraceae</taxon>
        <taxon>Papaveroideae</taxon>
        <taxon>Papaver</taxon>
    </lineage>
</organism>
<evidence type="ECO:0000313" key="8">
    <source>
        <dbReference type="Proteomes" id="UP001177140"/>
    </source>
</evidence>
<dbReference type="Proteomes" id="UP001177140">
    <property type="component" value="Unassembled WGS sequence"/>
</dbReference>
<dbReference type="Pfam" id="PF07333">
    <property type="entry name" value="SLR1-BP"/>
    <property type="match status" value="1"/>
</dbReference>
<dbReference type="EMBL" id="JAJJMA010199946">
    <property type="protein sequence ID" value="MCL7039305.1"/>
    <property type="molecule type" value="Genomic_DNA"/>
</dbReference>
<dbReference type="GO" id="GO:0031640">
    <property type="term" value="P:killing of cells of another organism"/>
    <property type="evidence" value="ECO:0007669"/>
    <property type="project" value="UniProtKB-KW"/>
</dbReference>
<evidence type="ECO:0000256" key="4">
    <source>
        <dbReference type="ARBA" id="ARBA00022821"/>
    </source>
</evidence>
<comment type="similarity">
    <text evidence="1">Belongs to the DEFL family.</text>
</comment>
<name>A0AA41VDL2_PAPNU</name>
<keyword evidence="2" id="KW-0929">Antimicrobial</keyword>
<reference evidence="7" key="1">
    <citation type="submission" date="2022-03" db="EMBL/GenBank/DDBJ databases">
        <title>A functionally conserved STORR gene fusion in Papaver species that diverged 16.8 million years ago.</title>
        <authorList>
            <person name="Catania T."/>
        </authorList>
    </citation>
    <scope>NUCLEOTIDE SEQUENCE</scope>
    <source>
        <strain evidence="7">S-191538</strain>
    </source>
</reference>
<comment type="caution">
    <text evidence="7">The sequence shown here is derived from an EMBL/GenBank/DDBJ whole genome shotgun (WGS) entry which is preliminary data.</text>
</comment>
<protein>
    <submittedName>
        <fullName evidence="7">Uncharacterized protein</fullName>
    </submittedName>
</protein>